<protein>
    <submittedName>
        <fullName evidence="2">NAD(P)-dependent oxidoreductase</fullName>
    </submittedName>
</protein>
<proteinExistence type="predicted"/>
<dbReference type="RefSeq" id="WP_080920602.1">
    <property type="nucleotide sequence ID" value="NZ_MDET01000026.1"/>
</dbReference>
<dbReference type="Gene3D" id="3.40.50.720">
    <property type="entry name" value="NAD(P)-binding Rossmann-like Domain"/>
    <property type="match status" value="1"/>
</dbReference>
<dbReference type="InterPro" id="IPR016040">
    <property type="entry name" value="NAD(P)-bd_dom"/>
</dbReference>
<dbReference type="PANTHER" id="PTHR47129">
    <property type="entry name" value="QUINONE OXIDOREDUCTASE 2"/>
    <property type="match status" value="1"/>
</dbReference>
<dbReference type="InterPro" id="IPR052718">
    <property type="entry name" value="NmrA-type_oxidoreductase"/>
</dbReference>
<dbReference type="OrthoDB" id="7771794at2"/>
<dbReference type="Pfam" id="PF13460">
    <property type="entry name" value="NAD_binding_10"/>
    <property type="match status" value="1"/>
</dbReference>
<name>A0A1V8RN03_9HYPH</name>
<dbReference type="Gene3D" id="3.90.25.10">
    <property type="entry name" value="UDP-galactose 4-epimerase, domain 1"/>
    <property type="match status" value="1"/>
</dbReference>
<keyword evidence="3" id="KW-1185">Reference proteome</keyword>
<dbReference type="PANTHER" id="PTHR47129:SF1">
    <property type="entry name" value="NMRA-LIKE DOMAIN-CONTAINING PROTEIN"/>
    <property type="match status" value="1"/>
</dbReference>
<dbReference type="AlphaFoldDB" id="A0A1V8RN03"/>
<feature type="domain" description="NAD(P)-binding" evidence="1">
    <location>
        <begin position="13"/>
        <end position="193"/>
    </location>
</feature>
<dbReference type="InterPro" id="IPR036291">
    <property type="entry name" value="NAD(P)-bd_dom_sf"/>
</dbReference>
<dbReference type="Proteomes" id="UP000191905">
    <property type="component" value="Unassembled WGS sequence"/>
</dbReference>
<evidence type="ECO:0000313" key="2">
    <source>
        <dbReference type="EMBL" id="OQM74592.1"/>
    </source>
</evidence>
<dbReference type="STRING" id="1873176.BFN67_21125"/>
<dbReference type="SUPFAM" id="SSF51735">
    <property type="entry name" value="NAD(P)-binding Rossmann-fold domains"/>
    <property type="match status" value="1"/>
</dbReference>
<accession>A0A1V8RN03</accession>
<sequence length="299" mass="30933">MTAMQNGPFLVTGASGQLGRRVVELLLEGGGGPVIATTRSVDKLSRLSAQGVEVRSADFNNPVGLKNAFAGAKRLLIISTDDLEPGKRLVAHNGAIEAAVAAGVEHIVYTSLTNPGPDSPITFAVDHRETEALLVESGIPHTILRNNLYTDLFLMSAPQAIKSGQLIAATGQGRAGYVTREDCARAAAAALMHETGTKTYDVTGPDLVSQADLAAILSDLSGKTIAYVPITVDDLRAGMIANGLSLTMAEAFASFDEAIAQGHMAVSTNAVKDLTGKAPASVRDFLGKNAASLLEPGAA</sequence>
<comment type="caution">
    <text evidence="2">The sequence shown here is derived from an EMBL/GenBank/DDBJ whole genome shotgun (WGS) entry which is preliminary data.</text>
</comment>
<gene>
    <name evidence="2" type="ORF">BFN67_21125</name>
</gene>
<organism evidence="2 3">
    <name type="scientific">Manganibacter manganicus</name>
    <dbReference type="NCBI Taxonomy" id="1873176"/>
    <lineage>
        <taxon>Bacteria</taxon>
        <taxon>Pseudomonadati</taxon>
        <taxon>Pseudomonadota</taxon>
        <taxon>Alphaproteobacteria</taxon>
        <taxon>Hyphomicrobiales</taxon>
        <taxon>Phyllobacteriaceae</taxon>
        <taxon>Manganibacter</taxon>
    </lineage>
</organism>
<dbReference type="CDD" id="cd05269">
    <property type="entry name" value="TMR_SDR_a"/>
    <property type="match status" value="1"/>
</dbReference>
<evidence type="ECO:0000313" key="3">
    <source>
        <dbReference type="Proteomes" id="UP000191905"/>
    </source>
</evidence>
<reference evidence="2 3" key="1">
    <citation type="journal article" date="2016" name="Int. J. Syst. Evol. Microbiol.">
        <title>Pseudaminobacter manganicus sp. nov., isolated from sludge of a manganese mine.</title>
        <authorList>
            <person name="Li J."/>
            <person name="Huang J."/>
            <person name="Liao S."/>
            <person name="Wang G."/>
        </authorList>
    </citation>
    <scope>NUCLEOTIDE SEQUENCE [LARGE SCALE GENOMIC DNA]</scope>
    <source>
        <strain evidence="2 3">JH-7</strain>
    </source>
</reference>
<dbReference type="EMBL" id="MDET01000026">
    <property type="protein sequence ID" value="OQM74592.1"/>
    <property type="molecule type" value="Genomic_DNA"/>
</dbReference>
<evidence type="ECO:0000259" key="1">
    <source>
        <dbReference type="Pfam" id="PF13460"/>
    </source>
</evidence>